<dbReference type="GO" id="GO:0009897">
    <property type="term" value="C:external side of plasma membrane"/>
    <property type="evidence" value="ECO:0007669"/>
    <property type="project" value="TreeGrafter"/>
</dbReference>
<evidence type="ECO:0000313" key="7">
    <source>
        <dbReference type="RefSeq" id="XP_022090475.1"/>
    </source>
</evidence>
<keyword evidence="4" id="KW-1133">Transmembrane helix</keyword>
<feature type="transmembrane region" description="Helical" evidence="4">
    <location>
        <begin position="161"/>
        <end position="180"/>
    </location>
</feature>
<dbReference type="InterPro" id="IPR018143">
    <property type="entry name" value="Folate_rcpt-like"/>
</dbReference>
<keyword evidence="2" id="KW-0732">Signal</keyword>
<name>A0A8B7YDM4_ACAPL</name>
<dbReference type="GO" id="GO:0038023">
    <property type="term" value="F:signaling receptor activity"/>
    <property type="evidence" value="ECO:0007669"/>
    <property type="project" value="TreeGrafter"/>
</dbReference>
<protein>
    <submittedName>
        <fullName evidence="7">Riboflavin-binding protein-like</fullName>
    </submittedName>
</protein>
<evidence type="ECO:0000259" key="5">
    <source>
        <dbReference type="Pfam" id="PF03024"/>
    </source>
</evidence>
<dbReference type="InterPro" id="IPR004269">
    <property type="entry name" value="Folate_rcpt"/>
</dbReference>
<dbReference type="OrthoDB" id="5982264at2759"/>
<dbReference type="AlphaFoldDB" id="A0A8B7YDM4"/>
<comment type="similarity">
    <text evidence="1">Belongs to the folate receptor family.</text>
</comment>
<proteinExistence type="inferred from homology"/>
<keyword evidence="6" id="KW-1185">Reference proteome</keyword>
<dbReference type="PANTHER" id="PTHR10517">
    <property type="entry name" value="FOLATE RECEPTOR"/>
    <property type="match status" value="1"/>
</dbReference>
<feature type="domain" description="Folate receptor-like" evidence="5">
    <location>
        <begin position="38"/>
        <end position="138"/>
    </location>
</feature>
<dbReference type="GeneID" id="110979188"/>
<evidence type="ECO:0000256" key="4">
    <source>
        <dbReference type="SAM" id="Phobius"/>
    </source>
</evidence>
<keyword evidence="4" id="KW-0812">Transmembrane</keyword>
<gene>
    <name evidence="7" type="primary">LOC110979188</name>
</gene>
<dbReference type="KEGG" id="aplc:110979188"/>
<dbReference type="RefSeq" id="XP_022090475.1">
    <property type="nucleotide sequence ID" value="XM_022234783.1"/>
</dbReference>
<keyword evidence="3" id="KW-1015">Disulfide bond</keyword>
<organism evidence="6 7">
    <name type="scientific">Acanthaster planci</name>
    <name type="common">Crown-of-thorns starfish</name>
    <dbReference type="NCBI Taxonomy" id="133434"/>
    <lineage>
        <taxon>Eukaryota</taxon>
        <taxon>Metazoa</taxon>
        <taxon>Echinodermata</taxon>
        <taxon>Eleutherozoa</taxon>
        <taxon>Asterozoa</taxon>
        <taxon>Asteroidea</taxon>
        <taxon>Valvatacea</taxon>
        <taxon>Valvatida</taxon>
        <taxon>Acanthasteridae</taxon>
        <taxon>Acanthaster</taxon>
    </lineage>
</organism>
<dbReference type="OMA" id="LSNCTWY"/>
<accession>A0A8B7YDM4</accession>
<reference evidence="7" key="1">
    <citation type="submission" date="2025-08" db="UniProtKB">
        <authorList>
            <consortium name="RefSeq"/>
        </authorList>
    </citation>
    <scope>IDENTIFICATION</scope>
</reference>
<evidence type="ECO:0000313" key="6">
    <source>
        <dbReference type="Proteomes" id="UP000694845"/>
    </source>
</evidence>
<feature type="transmembrane region" description="Helical" evidence="4">
    <location>
        <begin position="12"/>
        <end position="32"/>
    </location>
</feature>
<evidence type="ECO:0000256" key="3">
    <source>
        <dbReference type="ARBA" id="ARBA00023157"/>
    </source>
</evidence>
<dbReference type="PANTHER" id="PTHR10517:SF28">
    <property type="entry name" value="COILIN"/>
    <property type="match status" value="1"/>
</dbReference>
<evidence type="ECO:0000256" key="2">
    <source>
        <dbReference type="ARBA" id="ARBA00022729"/>
    </source>
</evidence>
<sequence length="182" mass="21064">MAVIIRHWISTVRLFLILFVSYVVGQVCTYYGNYRYAEQQSNLSNCTWYRDMACCRRTEVSSVFGSMFKIHGESRQCKSRLNYMMCYFCSPNQVDWYDSKVVICSDFCEETFELCKDARLEDNSIGEKFESGRHFCEANNFEVVPGRERCFNFDPSAFDSAVSIQPGIVGLFACLCIALLKF</sequence>
<evidence type="ECO:0000256" key="1">
    <source>
        <dbReference type="ARBA" id="ARBA00007932"/>
    </source>
</evidence>
<dbReference type="Proteomes" id="UP000694845">
    <property type="component" value="Unplaced"/>
</dbReference>
<keyword evidence="4" id="KW-0472">Membrane</keyword>
<dbReference type="Pfam" id="PF03024">
    <property type="entry name" value="Folate_rec"/>
    <property type="match status" value="1"/>
</dbReference>